<feature type="region of interest" description="Disordered" evidence="1">
    <location>
        <begin position="99"/>
        <end position="184"/>
    </location>
</feature>
<dbReference type="AlphaFoldDB" id="A0A210QUX6"/>
<accession>A0A210QUX6</accession>
<dbReference type="Proteomes" id="UP000242188">
    <property type="component" value="Unassembled WGS sequence"/>
</dbReference>
<feature type="compositionally biased region" description="Polar residues" evidence="1">
    <location>
        <begin position="133"/>
        <end position="147"/>
    </location>
</feature>
<evidence type="ECO:0000313" key="3">
    <source>
        <dbReference type="Proteomes" id="UP000242188"/>
    </source>
</evidence>
<comment type="caution">
    <text evidence="2">The sequence shown here is derived from an EMBL/GenBank/DDBJ whole genome shotgun (WGS) entry which is preliminary data.</text>
</comment>
<gene>
    <name evidence="2" type="ORF">KP79_PYT06870</name>
</gene>
<proteinExistence type="predicted"/>
<dbReference type="OrthoDB" id="6287644at2759"/>
<reference evidence="2 3" key="1">
    <citation type="journal article" date="2017" name="Nat. Ecol. Evol.">
        <title>Scallop genome provides insights into evolution of bilaterian karyotype and development.</title>
        <authorList>
            <person name="Wang S."/>
            <person name="Zhang J."/>
            <person name="Jiao W."/>
            <person name="Li J."/>
            <person name="Xun X."/>
            <person name="Sun Y."/>
            <person name="Guo X."/>
            <person name="Huan P."/>
            <person name="Dong B."/>
            <person name="Zhang L."/>
            <person name="Hu X."/>
            <person name="Sun X."/>
            <person name="Wang J."/>
            <person name="Zhao C."/>
            <person name="Wang Y."/>
            <person name="Wang D."/>
            <person name="Huang X."/>
            <person name="Wang R."/>
            <person name="Lv J."/>
            <person name="Li Y."/>
            <person name="Zhang Z."/>
            <person name="Liu B."/>
            <person name="Lu W."/>
            <person name="Hui Y."/>
            <person name="Liang J."/>
            <person name="Zhou Z."/>
            <person name="Hou R."/>
            <person name="Li X."/>
            <person name="Liu Y."/>
            <person name="Li H."/>
            <person name="Ning X."/>
            <person name="Lin Y."/>
            <person name="Zhao L."/>
            <person name="Xing Q."/>
            <person name="Dou J."/>
            <person name="Li Y."/>
            <person name="Mao J."/>
            <person name="Guo H."/>
            <person name="Dou H."/>
            <person name="Li T."/>
            <person name="Mu C."/>
            <person name="Jiang W."/>
            <person name="Fu Q."/>
            <person name="Fu X."/>
            <person name="Miao Y."/>
            <person name="Liu J."/>
            <person name="Yu Q."/>
            <person name="Li R."/>
            <person name="Liao H."/>
            <person name="Li X."/>
            <person name="Kong Y."/>
            <person name="Jiang Z."/>
            <person name="Chourrout D."/>
            <person name="Li R."/>
            <person name="Bao Z."/>
        </authorList>
    </citation>
    <scope>NUCLEOTIDE SEQUENCE [LARGE SCALE GENOMIC DNA]</scope>
    <source>
        <strain evidence="2 3">PY_sf001</strain>
    </source>
</reference>
<dbReference type="EMBL" id="NEDP02001786">
    <property type="protein sequence ID" value="OWF52472.1"/>
    <property type="molecule type" value="Genomic_DNA"/>
</dbReference>
<feature type="compositionally biased region" description="Low complexity" evidence="1">
    <location>
        <begin position="168"/>
        <end position="182"/>
    </location>
</feature>
<organism evidence="2 3">
    <name type="scientific">Mizuhopecten yessoensis</name>
    <name type="common">Japanese scallop</name>
    <name type="synonym">Patinopecten yessoensis</name>
    <dbReference type="NCBI Taxonomy" id="6573"/>
    <lineage>
        <taxon>Eukaryota</taxon>
        <taxon>Metazoa</taxon>
        <taxon>Spiralia</taxon>
        <taxon>Lophotrochozoa</taxon>
        <taxon>Mollusca</taxon>
        <taxon>Bivalvia</taxon>
        <taxon>Autobranchia</taxon>
        <taxon>Pteriomorphia</taxon>
        <taxon>Pectinida</taxon>
        <taxon>Pectinoidea</taxon>
        <taxon>Pectinidae</taxon>
        <taxon>Mizuhopecten</taxon>
    </lineage>
</organism>
<keyword evidence="3" id="KW-1185">Reference proteome</keyword>
<feature type="compositionally biased region" description="Basic and acidic residues" evidence="1">
    <location>
        <begin position="110"/>
        <end position="127"/>
    </location>
</feature>
<evidence type="ECO:0000313" key="2">
    <source>
        <dbReference type="EMBL" id="OWF52472.1"/>
    </source>
</evidence>
<feature type="region of interest" description="Disordered" evidence="1">
    <location>
        <begin position="63"/>
        <end position="84"/>
    </location>
</feature>
<sequence length="328" mass="37407">MPTLGQPSYNSSRVQRAYRINNIENTKLYGRLNILDKEKKRQIQVTNQDIRLISVTLDYINSCSGQSPEGLGPETEEEYEKPEGGPCFLYGERIVSRKRRRFQRPQSAAERSRVKPLDLSDLSEKSSEVSSSTRPQSSPAKSRTFITSLRGDGDIDDVTSNHSDDIESMTSCSRASSSRSNRTWMTDTSDITKKLLRANLNAERHPMARRDSVRQREMGKFNSQNVFDKKAMARKMYSARKPPSRDPNDKMLPTFASTAINKNAGIMDILNQQRPTLSANEWKSHLSHSRNPMTIADQRKQVMDIKLGINEDRRDRINNKVKTFISDS</sequence>
<name>A0A210QUX6_MIZYE</name>
<protein>
    <submittedName>
        <fullName evidence="2">Uncharacterized protein</fullName>
    </submittedName>
</protein>
<evidence type="ECO:0000256" key="1">
    <source>
        <dbReference type="SAM" id="MobiDB-lite"/>
    </source>
</evidence>